<evidence type="ECO:0000256" key="9">
    <source>
        <dbReference type="ARBA" id="ARBA00022989"/>
    </source>
</evidence>
<evidence type="ECO:0000259" key="17">
    <source>
        <dbReference type="Pfam" id="PF03007"/>
    </source>
</evidence>
<evidence type="ECO:0000259" key="18">
    <source>
        <dbReference type="Pfam" id="PF06974"/>
    </source>
</evidence>
<evidence type="ECO:0000256" key="2">
    <source>
        <dbReference type="ARBA" id="ARBA00004389"/>
    </source>
</evidence>
<evidence type="ECO:0008006" key="21">
    <source>
        <dbReference type="Google" id="ProtNLM"/>
    </source>
</evidence>
<dbReference type="GO" id="GO:0005789">
    <property type="term" value="C:endoplasmic reticulum membrane"/>
    <property type="evidence" value="ECO:0007669"/>
    <property type="project" value="UniProtKB-SubCell"/>
</dbReference>
<keyword evidence="20" id="KW-1185">Reference proteome</keyword>
<evidence type="ECO:0000256" key="11">
    <source>
        <dbReference type="ARBA" id="ARBA00023315"/>
    </source>
</evidence>
<comment type="subcellular location">
    <subcellularLocation>
        <location evidence="1">Cell membrane</location>
        <topology evidence="1">Single-pass membrane protein</topology>
    </subcellularLocation>
    <subcellularLocation>
        <location evidence="2">Endoplasmic reticulum membrane</location>
        <topology evidence="2">Single-pass membrane protein</topology>
    </subcellularLocation>
</comment>
<dbReference type="Proteomes" id="UP001634007">
    <property type="component" value="Unassembled WGS sequence"/>
</dbReference>
<evidence type="ECO:0000256" key="6">
    <source>
        <dbReference type="ARBA" id="ARBA00022679"/>
    </source>
</evidence>
<feature type="transmembrane region" description="Helical" evidence="16">
    <location>
        <begin position="216"/>
        <end position="247"/>
    </location>
</feature>
<comment type="pathway">
    <text evidence="4">Lipid metabolism.</text>
</comment>
<evidence type="ECO:0000256" key="8">
    <source>
        <dbReference type="ARBA" id="ARBA00022824"/>
    </source>
</evidence>
<reference evidence="19 20" key="1">
    <citation type="submission" date="2024-11" db="EMBL/GenBank/DDBJ databases">
        <title>Chromosome-level genome assembly of Eucalyptus globulus Labill. provides insights into its genome evolution.</title>
        <authorList>
            <person name="Li X."/>
        </authorList>
    </citation>
    <scope>NUCLEOTIDE SEQUENCE [LARGE SCALE GENOMIC DNA]</scope>
    <source>
        <strain evidence="19">CL2024</strain>
        <tissue evidence="19">Fresh tender leaves</tissue>
    </source>
</reference>
<keyword evidence="9 16" id="KW-1133">Transmembrane helix</keyword>
<keyword evidence="11" id="KW-0012">Acyltransferase</keyword>
<dbReference type="GO" id="GO:0047196">
    <property type="term" value="F:long-chain-alcohol O-fatty-acyltransferase activity"/>
    <property type="evidence" value="ECO:0007669"/>
    <property type="project" value="UniProtKB-EC"/>
</dbReference>
<dbReference type="EMBL" id="JBJKBG010000004">
    <property type="protein sequence ID" value="KAL3743640.1"/>
    <property type="molecule type" value="Genomic_DNA"/>
</dbReference>
<evidence type="ECO:0000256" key="3">
    <source>
        <dbReference type="ARBA" id="ARBA00004771"/>
    </source>
</evidence>
<gene>
    <name evidence="19" type="ORF">ACJRO7_018845</name>
</gene>
<name>A0ABD3L616_EUCGL</name>
<evidence type="ECO:0000256" key="16">
    <source>
        <dbReference type="SAM" id="Phobius"/>
    </source>
</evidence>
<evidence type="ECO:0000256" key="1">
    <source>
        <dbReference type="ARBA" id="ARBA00004162"/>
    </source>
</evidence>
<feature type="region of interest" description="Disordered" evidence="15">
    <location>
        <begin position="1"/>
        <end position="45"/>
    </location>
</feature>
<feature type="domain" description="O-acyltransferase WSD1-like N-terminal" evidence="17">
    <location>
        <begin position="76"/>
        <end position="292"/>
    </location>
</feature>
<keyword evidence="7 16" id="KW-0812">Transmembrane</keyword>
<evidence type="ECO:0000256" key="5">
    <source>
        <dbReference type="ARBA" id="ARBA00022475"/>
    </source>
</evidence>
<feature type="domain" description="O-acyltransferase WSD1 C-terminal" evidence="18">
    <location>
        <begin position="359"/>
        <end position="501"/>
    </location>
</feature>
<dbReference type="GO" id="GO:0005886">
    <property type="term" value="C:plasma membrane"/>
    <property type="evidence" value="ECO:0007669"/>
    <property type="project" value="UniProtKB-SubCell"/>
</dbReference>
<accession>A0ABD3L616</accession>
<feature type="compositionally biased region" description="Basic and acidic residues" evidence="15">
    <location>
        <begin position="7"/>
        <end position="28"/>
    </location>
</feature>
<evidence type="ECO:0000313" key="20">
    <source>
        <dbReference type="Proteomes" id="UP001634007"/>
    </source>
</evidence>
<comment type="caution">
    <text evidence="19">The sequence shown here is derived from an EMBL/GenBank/DDBJ whole genome shotgun (WGS) entry which is preliminary data.</text>
</comment>
<evidence type="ECO:0000256" key="14">
    <source>
        <dbReference type="ARBA" id="ARBA00048109"/>
    </source>
</evidence>
<dbReference type="AlphaFoldDB" id="A0ABD3L616"/>
<comment type="pathway">
    <text evidence="3">Glycerolipid metabolism; triacylglycerol biosynthesis.</text>
</comment>
<dbReference type="PANTHER" id="PTHR31650">
    <property type="entry name" value="O-ACYLTRANSFERASE (WSD1-LIKE) FAMILY PROTEIN"/>
    <property type="match status" value="1"/>
</dbReference>
<evidence type="ECO:0000313" key="19">
    <source>
        <dbReference type="EMBL" id="KAL3743640.1"/>
    </source>
</evidence>
<keyword evidence="6" id="KW-0808">Transferase</keyword>
<sequence length="516" mass="57603">MSPREGFTWKRKVEPNLKPVETTRRWDETQGDEGSGGVVEEGEPLSPSAQMFHEPNFNVYIVAVMGCKTPIDLPVIKSNLVHTLLKHPRFSSLQVEDEKEKGKFRWIPTNVDLEKHIIVPKIKPGMDSPERFIEDYISNLSKTTICKTQPLWDIHILNVKTSDAEAVGVFRIHHSLGDGTSLMSLLLACTRKISDPEALPTIPVKKSKEKRDYGRIWGWLLGVCWFLVLLWNTAVDTIMFGATVLFLKDSESPIKGPPGVELMPRRFVYRTVSLEDIKMVKNALNATVNDVALGVTQAGLSQYLHLRYAETKKRHGATKIRNDLPKNLRLRSTLLINLRPSIGIQGLAAMMEKDTEVKWGNRIGYVLVPITIALHSNPLDYVREAKATINRKKHSLEAIFTHSIAEVVLKLFGIKAASALSHRVITHTTMCFSNLVGPLEEIGFYGHPLAYLAPGCYGQPHGLMVNFQSYANKMTFVVSADEGTIPDPHRLCDDIVEALKLTKDAVLESGRAGGTT</sequence>
<dbReference type="SUPFAM" id="SSF52777">
    <property type="entry name" value="CoA-dependent acyltransferases"/>
    <property type="match status" value="1"/>
</dbReference>
<evidence type="ECO:0000256" key="13">
    <source>
        <dbReference type="ARBA" id="ARBA00047604"/>
    </source>
</evidence>
<dbReference type="GO" id="GO:0004144">
    <property type="term" value="F:diacylglycerol O-acyltransferase activity"/>
    <property type="evidence" value="ECO:0007669"/>
    <property type="project" value="UniProtKB-EC"/>
</dbReference>
<organism evidence="19 20">
    <name type="scientific">Eucalyptus globulus</name>
    <name type="common">Tasmanian blue gum</name>
    <dbReference type="NCBI Taxonomy" id="34317"/>
    <lineage>
        <taxon>Eukaryota</taxon>
        <taxon>Viridiplantae</taxon>
        <taxon>Streptophyta</taxon>
        <taxon>Embryophyta</taxon>
        <taxon>Tracheophyta</taxon>
        <taxon>Spermatophyta</taxon>
        <taxon>Magnoliopsida</taxon>
        <taxon>eudicotyledons</taxon>
        <taxon>Gunneridae</taxon>
        <taxon>Pentapetalae</taxon>
        <taxon>rosids</taxon>
        <taxon>malvids</taxon>
        <taxon>Myrtales</taxon>
        <taxon>Myrtaceae</taxon>
        <taxon>Myrtoideae</taxon>
        <taxon>Eucalypteae</taxon>
        <taxon>Eucalyptus</taxon>
    </lineage>
</organism>
<protein>
    <recommendedName>
        <fullName evidence="21">Diacylglycerol O-acyltransferase</fullName>
    </recommendedName>
</protein>
<dbReference type="Pfam" id="PF06974">
    <property type="entry name" value="WS_DGAT_C"/>
    <property type="match status" value="1"/>
</dbReference>
<dbReference type="InterPro" id="IPR009721">
    <property type="entry name" value="O-acyltransferase_WSD1_C"/>
</dbReference>
<dbReference type="FunFam" id="3.30.559.10:FF:000033">
    <property type="entry name" value="O-acyltransferase (WSD1-like) family protein"/>
    <property type="match status" value="1"/>
</dbReference>
<keyword evidence="8" id="KW-0256">Endoplasmic reticulum</keyword>
<evidence type="ECO:0000256" key="4">
    <source>
        <dbReference type="ARBA" id="ARBA00005189"/>
    </source>
</evidence>
<keyword evidence="5" id="KW-1003">Cell membrane</keyword>
<dbReference type="PANTHER" id="PTHR31650:SF74">
    <property type="entry name" value="O-ACYLTRANSFERASE WSD1-LIKE"/>
    <property type="match status" value="1"/>
</dbReference>
<dbReference type="InterPro" id="IPR045034">
    <property type="entry name" value="O-acyltransferase_WSD1-like"/>
</dbReference>
<comment type="catalytic activity">
    <reaction evidence="14">
        <text>an acyl-CoA + a 1,2-diacyl-sn-glycerol = a triacyl-sn-glycerol + CoA</text>
        <dbReference type="Rhea" id="RHEA:10868"/>
        <dbReference type="ChEBI" id="CHEBI:17815"/>
        <dbReference type="ChEBI" id="CHEBI:57287"/>
        <dbReference type="ChEBI" id="CHEBI:58342"/>
        <dbReference type="ChEBI" id="CHEBI:64615"/>
        <dbReference type="EC" id="2.3.1.20"/>
    </reaction>
</comment>
<dbReference type="Pfam" id="PF03007">
    <property type="entry name" value="WS_DGAT_cat"/>
    <property type="match status" value="1"/>
</dbReference>
<dbReference type="InterPro" id="IPR004255">
    <property type="entry name" value="O-acyltransferase_WSD1_N"/>
</dbReference>
<evidence type="ECO:0000256" key="7">
    <source>
        <dbReference type="ARBA" id="ARBA00022692"/>
    </source>
</evidence>
<evidence type="ECO:0000256" key="15">
    <source>
        <dbReference type="SAM" id="MobiDB-lite"/>
    </source>
</evidence>
<comment type="similarity">
    <text evidence="12">In the N-terminal section; belongs to the long-chain O-acyltransferase family.</text>
</comment>
<comment type="catalytic activity">
    <reaction evidence="13">
        <text>a long chain fatty alcohol + a fatty acyl-CoA = a long-chain alcohol wax ester + CoA</text>
        <dbReference type="Rhea" id="RHEA:38443"/>
        <dbReference type="ChEBI" id="CHEBI:17135"/>
        <dbReference type="ChEBI" id="CHEBI:57287"/>
        <dbReference type="ChEBI" id="CHEBI:77636"/>
        <dbReference type="ChEBI" id="CHEBI:235323"/>
        <dbReference type="EC" id="2.3.1.75"/>
    </reaction>
</comment>
<proteinExistence type="inferred from homology"/>
<evidence type="ECO:0000256" key="12">
    <source>
        <dbReference type="ARBA" id="ARBA00024360"/>
    </source>
</evidence>
<evidence type="ECO:0000256" key="10">
    <source>
        <dbReference type="ARBA" id="ARBA00023136"/>
    </source>
</evidence>
<keyword evidence="10 16" id="KW-0472">Membrane</keyword>